<dbReference type="GO" id="GO:0006952">
    <property type="term" value="P:defense response"/>
    <property type="evidence" value="ECO:0007669"/>
    <property type="project" value="UniProtKB-KW"/>
</dbReference>
<dbReference type="GO" id="GO:0043531">
    <property type="term" value="F:ADP binding"/>
    <property type="evidence" value="ECO:0007669"/>
    <property type="project" value="InterPro"/>
</dbReference>
<dbReference type="InterPro" id="IPR002182">
    <property type="entry name" value="NB-ARC"/>
</dbReference>
<feature type="domain" description="Disease resistance N-terminal" evidence="9">
    <location>
        <begin position="37"/>
        <end position="122"/>
    </location>
</feature>
<feature type="signal peptide" evidence="7">
    <location>
        <begin position="1"/>
        <end position="22"/>
    </location>
</feature>
<dbReference type="Gramene" id="TraesCS1B03G1247900.1">
    <property type="protein sequence ID" value="TraesCS1B03G1247900.1.CDS1"/>
    <property type="gene ID" value="TraesCS1B03G1247900"/>
</dbReference>
<proteinExistence type="inferred from homology"/>
<dbReference type="InterPro" id="IPR041118">
    <property type="entry name" value="Rx_N"/>
</dbReference>
<dbReference type="Gramene" id="TraesROB_scaffold_019696_01G000200.1">
    <property type="protein sequence ID" value="TraesROB_scaffold_019696_01G000200.1"/>
    <property type="gene ID" value="TraesROB_scaffold_019696_01G000200"/>
</dbReference>
<evidence type="ECO:0000256" key="5">
    <source>
        <dbReference type="ARBA" id="ARBA00022821"/>
    </source>
</evidence>
<dbReference type="Gramene" id="TraesKAR1B01G0449880.1">
    <property type="protein sequence ID" value="cds.TraesKAR1B01G0449880.1"/>
    <property type="gene ID" value="TraesKAR1B01G0449880"/>
</dbReference>
<evidence type="ECO:0000256" key="1">
    <source>
        <dbReference type="ARBA" id="ARBA00008894"/>
    </source>
</evidence>
<keyword evidence="7" id="KW-0732">Signal</keyword>
<dbReference type="PANTHER" id="PTHR36766:SF55">
    <property type="entry name" value="OS11G0492900 PROTEIN"/>
    <property type="match status" value="1"/>
</dbReference>
<name>A0A3B5Z6H0_WHEAT</name>
<dbReference type="EnsemblPlants" id="TraesCS1B02G466700.1">
    <property type="protein sequence ID" value="TraesCS1B02G466700.1.cds1"/>
    <property type="gene ID" value="TraesCS1B02G466700"/>
</dbReference>
<dbReference type="GO" id="GO:0005524">
    <property type="term" value="F:ATP binding"/>
    <property type="evidence" value="ECO:0007669"/>
    <property type="project" value="UniProtKB-KW"/>
</dbReference>
<dbReference type="SMR" id="A0A3B5Z6H0"/>
<evidence type="ECO:0000313" key="10">
    <source>
        <dbReference type="EnsemblPlants" id="TraesCS1B02G466700.1.cds1"/>
    </source>
</evidence>
<keyword evidence="6" id="KW-0067">ATP-binding</keyword>
<evidence type="ECO:0000256" key="2">
    <source>
        <dbReference type="ARBA" id="ARBA00022614"/>
    </source>
</evidence>
<dbReference type="SUPFAM" id="SSF52540">
    <property type="entry name" value="P-loop containing nucleoside triphosphate hydrolases"/>
    <property type="match status" value="1"/>
</dbReference>
<keyword evidence="5" id="KW-0611">Plant defense</keyword>
<feature type="chain" id="PRO_5043170438" evidence="7">
    <location>
        <begin position="23"/>
        <end position="409"/>
    </location>
</feature>
<comment type="similarity">
    <text evidence="1">Belongs to the disease resistance NB-LRR family.</text>
</comment>
<dbReference type="Gene3D" id="3.40.50.300">
    <property type="entry name" value="P-loop containing nucleotide triphosphate hydrolases"/>
    <property type="match status" value="1"/>
</dbReference>
<dbReference type="OrthoDB" id="37484at2759"/>
<dbReference type="Gramene" id="TraesCLE_scaffold_007372_01G000500.1">
    <property type="protein sequence ID" value="TraesCLE_scaffold_007372_01G000500.1"/>
    <property type="gene ID" value="TraesCLE_scaffold_007372_01G000500"/>
</dbReference>
<organism evidence="10">
    <name type="scientific">Triticum aestivum</name>
    <name type="common">Wheat</name>
    <dbReference type="NCBI Taxonomy" id="4565"/>
    <lineage>
        <taxon>Eukaryota</taxon>
        <taxon>Viridiplantae</taxon>
        <taxon>Streptophyta</taxon>
        <taxon>Embryophyta</taxon>
        <taxon>Tracheophyta</taxon>
        <taxon>Spermatophyta</taxon>
        <taxon>Magnoliopsida</taxon>
        <taxon>Liliopsida</taxon>
        <taxon>Poales</taxon>
        <taxon>Poaceae</taxon>
        <taxon>BOP clade</taxon>
        <taxon>Pooideae</taxon>
        <taxon>Triticodae</taxon>
        <taxon>Triticeae</taxon>
        <taxon>Triticinae</taxon>
        <taxon>Triticum</taxon>
    </lineage>
</organism>
<dbReference type="Gramene" id="TraesCS1B02G466700.1">
    <property type="protein sequence ID" value="TraesCS1B02G466700.1.cds1"/>
    <property type="gene ID" value="TraesCS1B02G466700"/>
</dbReference>
<keyword evidence="3" id="KW-0677">Repeat</keyword>
<dbReference type="PRINTS" id="PR00364">
    <property type="entry name" value="DISEASERSIST"/>
</dbReference>
<reference evidence="10" key="2">
    <citation type="submission" date="2018-10" db="UniProtKB">
        <authorList>
            <consortium name="EnsemblPlants"/>
        </authorList>
    </citation>
    <scope>IDENTIFICATION</scope>
</reference>
<evidence type="ECO:0000313" key="11">
    <source>
        <dbReference type="Proteomes" id="UP000019116"/>
    </source>
</evidence>
<sequence>MHNTHIPFLFCIALVFPVSMRCELGATMAEYAVGPLISMLKDKVSSYLLQRYKVMDGMEEQREILERKLPAILDIMEDAEEKGAYRPGASAWLKALKKVACEANDVFDELKYEALRRDAKEKGHYKKLGFDMVSLFPAHNPIVFRYRMGKKLCRIVRAIEVLVTEMNDFGFQHLQQAPPSKQWRITDSILIDSDRDIVSRSRDEEKKKIVSILIDQASVGRDLIVLPIVGMGGLGKTTFAQLVYNDTAIKEYFQLRRWSCVSDDFDVVKIANCICQTREKDRDKALQDLQNEVSGKRYLIVLDDVWNEDGDKWEKLRTCLKYGGKGSAVLMTTRKEKVAQIMKMCIDDSHNLGKLSKVFLKEIFENRAFCSQKPNAAELSDMVEKILDRCGGSPLAAKAFGSMLRRRLA</sequence>
<keyword evidence="11" id="KW-1185">Reference proteome</keyword>
<evidence type="ECO:0000259" key="8">
    <source>
        <dbReference type="Pfam" id="PF00931"/>
    </source>
</evidence>
<accession>A0A3B5Z6H0</accession>
<dbReference type="Proteomes" id="UP000019116">
    <property type="component" value="Chromosome 1B"/>
</dbReference>
<dbReference type="InterPro" id="IPR042197">
    <property type="entry name" value="Apaf_helical"/>
</dbReference>
<dbReference type="Gene3D" id="1.20.5.4130">
    <property type="match status" value="1"/>
</dbReference>
<dbReference type="PANTHER" id="PTHR36766">
    <property type="entry name" value="PLANT BROAD-SPECTRUM MILDEW RESISTANCE PROTEIN RPW8"/>
    <property type="match status" value="1"/>
</dbReference>
<protein>
    <submittedName>
        <fullName evidence="10">Uncharacterized protein</fullName>
    </submittedName>
</protein>
<evidence type="ECO:0000256" key="7">
    <source>
        <dbReference type="SAM" id="SignalP"/>
    </source>
</evidence>
<dbReference type="Pfam" id="PF18052">
    <property type="entry name" value="Rx_N"/>
    <property type="match status" value="1"/>
</dbReference>
<dbReference type="STRING" id="4565.A0A3B5Z6H0"/>
<keyword evidence="2" id="KW-0433">Leucine-rich repeat</keyword>
<dbReference type="OMA" id="ESFENTH"/>
<evidence type="ECO:0000256" key="6">
    <source>
        <dbReference type="ARBA" id="ARBA00022840"/>
    </source>
</evidence>
<dbReference type="Gramene" id="TraesCAD_scaffold_009705_01G000100.1">
    <property type="protein sequence ID" value="TraesCAD_scaffold_009705_01G000100.1"/>
    <property type="gene ID" value="TraesCAD_scaffold_009705_01G000100"/>
</dbReference>
<keyword evidence="4" id="KW-0547">Nucleotide-binding</keyword>
<dbReference type="Pfam" id="PF00931">
    <property type="entry name" value="NB-ARC"/>
    <property type="match status" value="1"/>
</dbReference>
<reference evidence="10" key="1">
    <citation type="submission" date="2018-08" db="EMBL/GenBank/DDBJ databases">
        <authorList>
            <person name="Rossello M."/>
        </authorList>
    </citation>
    <scope>NUCLEOTIDE SEQUENCE [LARGE SCALE GENOMIC DNA]</scope>
    <source>
        <strain evidence="10">cv. Chinese Spring</strain>
    </source>
</reference>
<evidence type="ECO:0000259" key="9">
    <source>
        <dbReference type="Pfam" id="PF18052"/>
    </source>
</evidence>
<dbReference type="AlphaFoldDB" id="A0A3B5Z6H0"/>
<evidence type="ECO:0000256" key="3">
    <source>
        <dbReference type="ARBA" id="ARBA00022737"/>
    </source>
</evidence>
<dbReference type="InterPro" id="IPR027417">
    <property type="entry name" value="P-loop_NTPase"/>
</dbReference>
<dbReference type="Gramene" id="TraesRN1B0101272600.1">
    <property type="protein sequence ID" value="TraesRN1B0101272600.1"/>
    <property type="gene ID" value="TraesRN1B0101272600"/>
</dbReference>
<dbReference type="Gene3D" id="1.10.8.430">
    <property type="entry name" value="Helical domain of apoptotic protease-activating factors"/>
    <property type="match status" value="1"/>
</dbReference>
<evidence type="ECO:0000256" key="4">
    <source>
        <dbReference type="ARBA" id="ARBA00022741"/>
    </source>
</evidence>
<feature type="domain" description="NB-ARC" evidence="8">
    <location>
        <begin position="204"/>
        <end position="369"/>
    </location>
</feature>